<dbReference type="Proteomes" id="UP001165283">
    <property type="component" value="Unassembled WGS sequence"/>
</dbReference>
<dbReference type="PANTHER" id="PTHR11364:SF27">
    <property type="entry name" value="SULFURTRANSFERASE"/>
    <property type="match status" value="1"/>
</dbReference>
<evidence type="ECO:0000259" key="3">
    <source>
        <dbReference type="PROSITE" id="PS50206"/>
    </source>
</evidence>
<evidence type="ECO:0000313" key="5">
    <source>
        <dbReference type="Proteomes" id="UP001165283"/>
    </source>
</evidence>
<keyword evidence="5" id="KW-1185">Reference proteome</keyword>
<dbReference type="Pfam" id="PF00581">
    <property type="entry name" value="Rhodanese"/>
    <property type="match status" value="2"/>
</dbReference>
<dbReference type="EMBL" id="JAGSOV010000009">
    <property type="protein sequence ID" value="MCO1654235.1"/>
    <property type="molecule type" value="Genomic_DNA"/>
</dbReference>
<dbReference type="PROSITE" id="PS50206">
    <property type="entry name" value="RHODANESE_3"/>
    <property type="match status" value="2"/>
</dbReference>
<accession>A0ABT0ZU28</accession>
<feature type="domain" description="Rhodanese" evidence="3">
    <location>
        <begin position="162"/>
        <end position="265"/>
    </location>
</feature>
<sequence length="276" mass="28574">MAGPNSDPIVSATTAAQLPPGAVVLHVEAGDRQSAEAAFAAGHVEGAVLLVRDEVVTRPMRPGDGRHPLPSAEDLADALGRLGVGWDAPVVAYDRQHGDNAAHVVHLLRLLGQDARLLDGGLAAFTDPVATGPGTTPTAVAREPRPWPADMLPDIDAVAAHAAAGGVLIDARAAERFRGETEPLDPIAGHIPGAVNAFYGDNLTPDGTFRDPEELRARFAALGAGPDAVVYCGSGVTACHDLLAIERAGLGRARLYVGSWSQWCRDASRPRATGPA</sequence>
<evidence type="ECO:0000256" key="2">
    <source>
        <dbReference type="ARBA" id="ARBA00022737"/>
    </source>
</evidence>
<keyword evidence="2" id="KW-0677">Repeat</keyword>
<dbReference type="SUPFAM" id="SSF52821">
    <property type="entry name" value="Rhodanese/Cell cycle control phosphatase"/>
    <property type="match status" value="2"/>
</dbReference>
<dbReference type="InterPro" id="IPR001763">
    <property type="entry name" value="Rhodanese-like_dom"/>
</dbReference>
<dbReference type="InterPro" id="IPR045078">
    <property type="entry name" value="TST/MPST-like"/>
</dbReference>
<evidence type="ECO:0000256" key="1">
    <source>
        <dbReference type="ARBA" id="ARBA00022679"/>
    </source>
</evidence>
<dbReference type="CDD" id="cd01449">
    <property type="entry name" value="TST_Repeat_2"/>
    <property type="match status" value="1"/>
</dbReference>
<comment type="caution">
    <text evidence="4">The sequence shown here is derived from an EMBL/GenBank/DDBJ whole genome shotgun (WGS) entry which is preliminary data.</text>
</comment>
<dbReference type="Gene3D" id="3.40.250.10">
    <property type="entry name" value="Rhodanese-like domain"/>
    <property type="match status" value="2"/>
</dbReference>
<dbReference type="PANTHER" id="PTHR11364">
    <property type="entry name" value="THIOSULFATE SULFERTANSFERASE"/>
    <property type="match status" value="1"/>
</dbReference>
<feature type="domain" description="Rhodanese" evidence="3">
    <location>
        <begin position="18"/>
        <end position="131"/>
    </location>
</feature>
<dbReference type="SMART" id="SM00450">
    <property type="entry name" value="RHOD"/>
    <property type="match status" value="2"/>
</dbReference>
<reference evidence="4" key="1">
    <citation type="submission" date="2021-04" db="EMBL/GenBank/DDBJ databases">
        <title>Pseudonocardia sp. nov., isolated from sandy soil of mangrove forest.</title>
        <authorList>
            <person name="Zan Z."/>
            <person name="Huang R."/>
            <person name="Liu W."/>
        </authorList>
    </citation>
    <scope>NUCLEOTIDE SEQUENCE</scope>
    <source>
        <strain evidence="4">S2-4</strain>
    </source>
</reference>
<evidence type="ECO:0000313" key="4">
    <source>
        <dbReference type="EMBL" id="MCO1654235.1"/>
    </source>
</evidence>
<proteinExistence type="predicted"/>
<gene>
    <name evidence="4" type="ORF">KDL28_04135</name>
</gene>
<dbReference type="InterPro" id="IPR036873">
    <property type="entry name" value="Rhodanese-like_dom_sf"/>
</dbReference>
<organism evidence="4 5">
    <name type="scientific">Pseudonocardia humida</name>
    <dbReference type="NCBI Taxonomy" id="2800819"/>
    <lineage>
        <taxon>Bacteria</taxon>
        <taxon>Bacillati</taxon>
        <taxon>Actinomycetota</taxon>
        <taxon>Actinomycetes</taxon>
        <taxon>Pseudonocardiales</taxon>
        <taxon>Pseudonocardiaceae</taxon>
        <taxon>Pseudonocardia</taxon>
    </lineage>
</organism>
<dbReference type="RefSeq" id="WP_252435836.1">
    <property type="nucleotide sequence ID" value="NZ_JAGSOV010000009.1"/>
</dbReference>
<protein>
    <submittedName>
        <fullName evidence="4">Sulfurtransferase</fullName>
    </submittedName>
</protein>
<name>A0ABT0ZU28_9PSEU</name>
<keyword evidence="1" id="KW-0808">Transferase</keyword>